<proteinExistence type="predicted"/>
<organism evidence="1 2">
    <name type="scientific">Metabacillus flavus</name>
    <dbReference type="NCBI Taxonomy" id="2823519"/>
    <lineage>
        <taxon>Bacteria</taxon>
        <taxon>Bacillati</taxon>
        <taxon>Bacillota</taxon>
        <taxon>Bacilli</taxon>
        <taxon>Bacillales</taxon>
        <taxon>Bacillaceae</taxon>
        <taxon>Metabacillus</taxon>
    </lineage>
</organism>
<dbReference type="Proteomes" id="UP000682403">
    <property type="component" value="Unassembled WGS sequence"/>
</dbReference>
<protein>
    <submittedName>
        <fullName evidence="1">Uncharacterized protein</fullName>
    </submittedName>
</protein>
<name>A0ABS5LCG6_9BACI</name>
<reference evidence="1 2" key="1">
    <citation type="submission" date="2021-04" db="EMBL/GenBank/DDBJ databases">
        <title>Metabacillus sp. strain KIGAM252 whole genome sequence.</title>
        <authorList>
            <person name="Seo M.-J."/>
            <person name="Cho E.-S."/>
            <person name="Hwang C.Y."/>
            <person name="Yoon D.J."/>
        </authorList>
    </citation>
    <scope>NUCLEOTIDE SEQUENCE [LARGE SCALE GENOMIC DNA]</scope>
    <source>
        <strain evidence="1 2">KIGAM252</strain>
    </source>
</reference>
<keyword evidence="2" id="KW-1185">Reference proteome</keyword>
<sequence>MSWVAPIQNDQYIQYANRSVQVKDDYASLDRVSKIHLQRDKMEEERKYEESRFSRILERVKRTSTQALPSEPGKGLSFDARI</sequence>
<gene>
    <name evidence="1" type="ORF">J9317_06595</name>
</gene>
<evidence type="ECO:0000313" key="2">
    <source>
        <dbReference type="Proteomes" id="UP000682403"/>
    </source>
</evidence>
<dbReference type="RefSeq" id="WP_211557198.1">
    <property type="nucleotide sequence ID" value="NZ_JAGVRK010000001.1"/>
</dbReference>
<evidence type="ECO:0000313" key="1">
    <source>
        <dbReference type="EMBL" id="MBS2968427.1"/>
    </source>
</evidence>
<accession>A0ABS5LCG6</accession>
<comment type="caution">
    <text evidence="1">The sequence shown here is derived from an EMBL/GenBank/DDBJ whole genome shotgun (WGS) entry which is preliminary data.</text>
</comment>
<dbReference type="EMBL" id="JAGVRK010000001">
    <property type="protein sequence ID" value="MBS2968427.1"/>
    <property type="molecule type" value="Genomic_DNA"/>
</dbReference>